<dbReference type="PANTHER" id="PTHR11360:SF251">
    <property type="entry name" value="MAJOR FACILITATOR SUPERFAMILY (MFS) PROFILE DOMAIN-CONTAINING PROTEIN"/>
    <property type="match status" value="1"/>
</dbReference>
<dbReference type="SUPFAM" id="SSF103473">
    <property type="entry name" value="MFS general substrate transporter"/>
    <property type="match status" value="1"/>
</dbReference>
<keyword evidence="3" id="KW-0472">Membrane</keyword>
<feature type="transmembrane region" description="Helical" evidence="3">
    <location>
        <begin position="336"/>
        <end position="355"/>
    </location>
</feature>
<dbReference type="Pfam" id="PF07690">
    <property type="entry name" value="MFS_1"/>
    <property type="match status" value="1"/>
</dbReference>
<dbReference type="PROSITE" id="PS50850">
    <property type="entry name" value="MFS"/>
    <property type="match status" value="1"/>
</dbReference>
<comment type="subcellular location">
    <subcellularLocation>
        <location evidence="1">Membrane</location>
        <topology evidence="1">Multi-pass membrane protein</topology>
    </subcellularLocation>
</comment>
<dbReference type="GO" id="GO:0022857">
    <property type="term" value="F:transmembrane transporter activity"/>
    <property type="evidence" value="ECO:0007669"/>
    <property type="project" value="InterPro"/>
</dbReference>
<feature type="transmembrane region" description="Helical" evidence="3">
    <location>
        <begin position="151"/>
        <end position="173"/>
    </location>
</feature>
<feature type="domain" description="Major facilitator superfamily (MFS) profile" evidence="4">
    <location>
        <begin position="57"/>
        <end position="457"/>
    </location>
</feature>
<reference evidence="5 6" key="1">
    <citation type="submission" date="2015-03" db="EMBL/GenBank/DDBJ databases">
        <title>Draft genome of the nematode, Opisthorchis viverrini.</title>
        <authorList>
            <person name="Mitreva M."/>
        </authorList>
    </citation>
    <scope>NUCLEOTIDE SEQUENCE [LARGE SCALE GENOMIC DNA]</scope>
    <source>
        <strain evidence="5">Khon Kaen</strain>
    </source>
</reference>
<evidence type="ECO:0000313" key="6">
    <source>
        <dbReference type="Proteomes" id="UP000243686"/>
    </source>
</evidence>
<feature type="transmembrane region" description="Helical" evidence="3">
    <location>
        <begin position="128"/>
        <end position="145"/>
    </location>
</feature>
<dbReference type="AlphaFoldDB" id="A0A1S8WHU0"/>
<feature type="non-terminal residue" evidence="5">
    <location>
        <position position="763"/>
    </location>
</feature>
<gene>
    <name evidence="5" type="ORF">X801_10205</name>
</gene>
<sequence>MCSSNQRVRCLPPNQNGVNQTCFISDWWNCDSPSSNGKLIWHLIYASMARAYLPWLILATAALSVVFLGGKRRAFGIFVAQLHAEYNQTSLAELNWIGDSYAAIGYLTTSLSTSAILARGRRFRISQLLGAVCVLLACITSAYVPNPHWLFLTHTILHGIGSSLVLSTAGLVVNEHFDKNHRYHILATTLVSGGSVASIVFVEFYAYLIESMGWRNAFVVLGVIYFFVLLTGTCVFQKDASKPDYRNDKYAFLGRTQLSFQRSCLLILWFIDRIFTSVVTYGMLLNLADYMYRRETSLSRSALLTTLFAAGEASTYVIGAVVTGLTRDLLKNRLRYILLVTSLIMGCALCAWEFWAANVALSHFLAYLCGFCLGPSITFLFPAGEELTMLPGHMAYPFSLGGMGVGMALSPVLSALIAQNFQYRWFFLVQGLLMFIKFGCILLSTMILRSLARQETNYVCADGTECVETTEDEGSVDCDSGSKKLFTWPTSMNYKRLSEDHPESPLHSSRATQIKTLLLPGSVCGFKGCQQMGLKTSNEAEGWFKTRLLELSYRVTALVQRQACSLTTAHLEGSVEPVTVPSKNIQSLISTEAVAAKAPITLCDVRRSPLVDKGPQAHTGGVDIKAQTFESLESPFVSTVFQAVVLVTKDSEELNMLQGWELMYTDTYELGHYSSSSASITADVDQIRELRYRHSNWSADCKLSYYCILEKATHLPKHMMTESVTPLLSLHLADFNVNQPAATNRHSPTDKDTVEIDASHRLQ</sequence>
<evidence type="ECO:0000313" key="5">
    <source>
        <dbReference type="EMBL" id="OON14008.1"/>
    </source>
</evidence>
<feature type="transmembrane region" description="Helical" evidence="3">
    <location>
        <begin position="264"/>
        <end position="284"/>
    </location>
</feature>
<dbReference type="EMBL" id="KV906945">
    <property type="protein sequence ID" value="OON14008.1"/>
    <property type="molecule type" value="Genomic_DNA"/>
</dbReference>
<dbReference type="Gene3D" id="1.20.1250.20">
    <property type="entry name" value="MFS general substrate transporter like domains"/>
    <property type="match status" value="2"/>
</dbReference>
<evidence type="ECO:0000256" key="2">
    <source>
        <dbReference type="SAM" id="MobiDB-lite"/>
    </source>
</evidence>
<keyword evidence="3" id="KW-1133">Transmembrane helix</keyword>
<evidence type="ECO:0000256" key="1">
    <source>
        <dbReference type="ARBA" id="ARBA00004141"/>
    </source>
</evidence>
<keyword evidence="6" id="KW-1185">Reference proteome</keyword>
<feature type="transmembrane region" description="Helical" evidence="3">
    <location>
        <begin position="185"/>
        <end position="208"/>
    </location>
</feature>
<dbReference type="GO" id="GO:0016020">
    <property type="term" value="C:membrane"/>
    <property type="evidence" value="ECO:0007669"/>
    <property type="project" value="UniProtKB-SubCell"/>
</dbReference>
<proteinExistence type="predicted"/>
<feature type="region of interest" description="Disordered" evidence="2">
    <location>
        <begin position="740"/>
        <end position="763"/>
    </location>
</feature>
<protein>
    <submittedName>
        <fullName evidence="5">Transporter, major facilitator family protein</fullName>
    </submittedName>
</protein>
<name>A0A1S8WHU0_OPIVI</name>
<feature type="compositionally biased region" description="Basic and acidic residues" evidence="2">
    <location>
        <begin position="747"/>
        <end position="763"/>
    </location>
</feature>
<dbReference type="InterPro" id="IPR036259">
    <property type="entry name" value="MFS_trans_sf"/>
</dbReference>
<feature type="transmembrane region" description="Helical" evidence="3">
    <location>
        <begin position="361"/>
        <end position="383"/>
    </location>
</feature>
<keyword evidence="3" id="KW-0812">Transmembrane</keyword>
<feature type="transmembrane region" description="Helical" evidence="3">
    <location>
        <begin position="52"/>
        <end position="70"/>
    </location>
</feature>
<evidence type="ECO:0000256" key="3">
    <source>
        <dbReference type="SAM" id="Phobius"/>
    </source>
</evidence>
<dbReference type="PANTHER" id="PTHR11360">
    <property type="entry name" value="MONOCARBOXYLATE TRANSPORTER"/>
    <property type="match status" value="1"/>
</dbReference>
<feature type="transmembrane region" description="Helical" evidence="3">
    <location>
        <begin position="425"/>
        <end position="448"/>
    </location>
</feature>
<evidence type="ECO:0000259" key="4">
    <source>
        <dbReference type="PROSITE" id="PS50850"/>
    </source>
</evidence>
<dbReference type="InterPro" id="IPR011701">
    <property type="entry name" value="MFS"/>
</dbReference>
<feature type="transmembrane region" description="Helical" evidence="3">
    <location>
        <begin position="214"/>
        <end position="236"/>
    </location>
</feature>
<organism evidence="5 6">
    <name type="scientific">Opisthorchis viverrini</name>
    <name type="common">Southeast Asian liver fluke</name>
    <dbReference type="NCBI Taxonomy" id="6198"/>
    <lineage>
        <taxon>Eukaryota</taxon>
        <taxon>Metazoa</taxon>
        <taxon>Spiralia</taxon>
        <taxon>Lophotrochozoa</taxon>
        <taxon>Platyhelminthes</taxon>
        <taxon>Trematoda</taxon>
        <taxon>Digenea</taxon>
        <taxon>Opisthorchiida</taxon>
        <taxon>Opisthorchiata</taxon>
        <taxon>Opisthorchiidae</taxon>
        <taxon>Opisthorchis</taxon>
    </lineage>
</organism>
<feature type="transmembrane region" description="Helical" evidence="3">
    <location>
        <begin position="304"/>
        <end position="324"/>
    </location>
</feature>
<feature type="transmembrane region" description="Helical" evidence="3">
    <location>
        <begin position="395"/>
        <end position="419"/>
    </location>
</feature>
<dbReference type="InterPro" id="IPR020846">
    <property type="entry name" value="MFS_dom"/>
</dbReference>
<dbReference type="Proteomes" id="UP000243686">
    <property type="component" value="Unassembled WGS sequence"/>
</dbReference>
<dbReference type="InterPro" id="IPR050327">
    <property type="entry name" value="Proton-linked_MCT"/>
</dbReference>
<accession>A0A1S8WHU0</accession>